<dbReference type="KEGG" id="aaxa:NCTC10138_00020"/>
<dbReference type="EMBL" id="LR215048">
    <property type="protein sequence ID" value="VEU79560.1"/>
    <property type="molecule type" value="Genomic_DNA"/>
</dbReference>
<protein>
    <submittedName>
        <fullName evidence="2">Uncharacterized protein</fullName>
    </submittedName>
</protein>
<reference evidence="2 4" key="1">
    <citation type="submission" date="2019-01" db="EMBL/GenBank/DDBJ databases">
        <authorList>
            <consortium name="Pathogen Informatics"/>
        </authorList>
    </citation>
    <scope>NUCLEOTIDE SEQUENCE [LARGE SCALE GENOMIC DNA]</scope>
    <source>
        <strain evidence="2 4">NCTC10138</strain>
    </source>
</reference>
<feature type="transmembrane region" description="Helical" evidence="1">
    <location>
        <begin position="12"/>
        <end position="37"/>
    </location>
</feature>
<gene>
    <name evidence="2" type="ORF">NCTC10138_00020</name>
    <name evidence="3" type="ORF">NCTC10138_01765</name>
</gene>
<sequence>MQINDVINVAKIVLIIGGTISITAFFLLSILFMPSFFQKMVNLKRAEHIMQENLEIVEKATFFQTNQDFNKIIDEQMDTIRKNAAKLKSLHAEIDQLGKDLSNKKKGQQKS</sequence>
<evidence type="ECO:0000313" key="3">
    <source>
        <dbReference type="EMBL" id="VEU81366.1"/>
    </source>
</evidence>
<accession>A0A449BB70</accession>
<dbReference type="Proteomes" id="UP000289841">
    <property type="component" value="Chromosome"/>
</dbReference>
<evidence type="ECO:0000313" key="4">
    <source>
        <dbReference type="Proteomes" id="UP000289841"/>
    </source>
</evidence>
<dbReference type="OrthoDB" id="385292at2"/>
<keyword evidence="1" id="KW-1133">Transmembrane helix</keyword>
<dbReference type="EMBL" id="LR215048">
    <property type="protein sequence ID" value="VEU81366.1"/>
    <property type="molecule type" value="Genomic_DNA"/>
</dbReference>
<name>A0A449BB70_HAPAX</name>
<evidence type="ECO:0000313" key="2">
    <source>
        <dbReference type="EMBL" id="VEU79560.1"/>
    </source>
</evidence>
<evidence type="ECO:0000256" key="1">
    <source>
        <dbReference type="SAM" id="Phobius"/>
    </source>
</evidence>
<dbReference type="KEGG" id="aaxa:NCTC10138_01765"/>
<dbReference type="AlphaFoldDB" id="A0A449BB70"/>
<dbReference type="RefSeq" id="WP_026390986.1">
    <property type="nucleotide sequence ID" value="NZ_LR215048.1"/>
</dbReference>
<organism evidence="2 4">
    <name type="scientific">Haploplasma axanthum</name>
    <name type="common">Acholeplasma axanthum</name>
    <dbReference type="NCBI Taxonomy" id="29552"/>
    <lineage>
        <taxon>Bacteria</taxon>
        <taxon>Bacillati</taxon>
        <taxon>Mycoplasmatota</taxon>
        <taxon>Mollicutes</taxon>
        <taxon>Acholeplasmatales</taxon>
        <taxon>Acholeplasmataceae</taxon>
        <taxon>Haploplasma</taxon>
    </lineage>
</organism>
<keyword evidence="1" id="KW-0472">Membrane</keyword>
<dbReference type="STRING" id="1278311.GCA_000428705_01576"/>
<keyword evidence="4" id="KW-1185">Reference proteome</keyword>
<proteinExistence type="predicted"/>
<keyword evidence="1" id="KW-0812">Transmembrane</keyword>